<dbReference type="InterPro" id="IPR000873">
    <property type="entry name" value="AMP-dep_synth/lig_dom"/>
</dbReference>
<reference evidence="3 4" key="1">
    <citation type="submission" date="2020-08" db="EMBL/GenBank/DDBJ databases">
        <title>Genomic Encyclopedia of Type Strains, Phase IV (KMG-IV): sequencing the most valuable type-strain genomes for metagenomic binning, comparative biology and taxonomic classification.</title>
        <authorList>
            <person name="Goeker M."/>
        </authorList>
    </citation>
    <scope>NUCLEOTIDE SEQUENCE [LARGE SCALE GENOMIC DNA]</scope>
    <source>
        <strain evidence="3 4">DSM 11099</strain>
    </source>
</reference>
<dbReference type="Gene3D" id="3.30.300.30">
    <property type="match status" value="1"/>
</dbReference>
<dbReference type="RefSeq" id="WP_183832271.1">
    <property type="nucleotide sequence ID" value="NZ_JACHEU010000004.1"/>
</dbReference>
<dbReference type="Pfam" id="PF14535">
    <property type="entry name" value="AMP-binding_C_2"/>
    <property type="match status" value="1"/>
</dbReference>
<dbReference type="PANTHER" id="PTHR43845:SF1">
    <property type="entry name" value="BLR5969 PROTEIN"/>
    <property type="match status" value="1"/>
</dbReference>
<dbReference type="Proteomes" id="UP000533306">
    <property type="component" value="Unassembled WGS sequence"/>
</dbReference>
<dbReference type="EC" id="6.2.1.30" evidence="3"/>
<comment type="caution">
    <text evidence="3">The sequence shown here is derived from an EMBL/GenBank/DDBJ whole genome shotgun (WGS) entry which is preliminary data.</text>
</comment>
<keyword evidence="3" id="KW-0436">Ligase</keyword>
<dbReference type="Gene3D" id="3.40.50.12780">
    <property type="entry name" value="N-terminal domain of ligase-like"/>
    <property type="match status" value="1"/>
</dbReference>
<organism evidence="3 4">
    <name type="scientific">Aquamicrobium lusatiense</name>
    <dbReference type="NCBI Taxonomy" id="89772"/>
    <lineage>
        <taxon>Bacteria</taxon>
        <taxon>Pseudomonadati</taxon>
        <taxon>Pseudomonadota</taxon>
        <taxon>Alphaproteobacteria</taxon>
        <taxon>Hyphomicrobiales</taxon>
        <taxon>Phyllobacteriaceae</taxon>
        <taxon>Aquamicrobium</taxon>
    </lineage>
</organism>
<dbReference type="InterPro" id="IPR042099">
    <property type="entry name" value="ANL_N_sf"/>
</dbReference>
<dbReference type="Pfam" id="PF00501">
    <property type="entry name" value="AMP-binding"/>
    <property type="match status" value="1"/>
</dbReference>
<protein>
    <submittedName>
        <fullName evidence="3">Phenylacetate-CoA ligase</fullName>
        <ecNumber evidence="3">6.2.1.30</ecNumber>
    </submittedName>
</protein>
<proteinExistence type="predicted"/>
<dbReference type="InterPro" id="IPR028154">
    <property type="entry name" value="AMP-dep_Lig_C"/>
</dbReference>
<feature type="domain" description="AMP-dependent synthetase/ligase" evidence="1">
    <location>
        <begin position="96"/>
        <end position="302"/>
    </location>
</feature>
<gene>
    <name evidence="3" type="ORF">HNR59_003471</name>
</gene>
<dbReference type="PANTHER" id="PTHR43845">
    <property type="entry name" value="BLR5969 PROTEIN"/>
    <property type="match status" value="1"/>
</dbReference>
<feature type="domain" description="AMP-dependent ligase C-terminal" evidence="2">
    <location>
        <begin position="354"/>
        <end position="447"/>
    </location>
</feature>
<dbReference type="EMBL" id="JACHEU010000004">
    <property type="protein sequence ID" value="MBB6014077.1"/>
    <property type="molecule type" value="Genomic_DNA"/>
</dbReference>
<dbReference type="AlphaFoldDB" id="A0A7W9S4R4"/>
<evidence type="ECO:0000259" key="2">
    <source>
        <dbReference type="Pfam" id="PF14535"/>
    </source>
</evidence>
<dbReference type="GO" id="GO:0047475">
    <property type="term" value="F:phenylacetate-CoA ligase activity"/>
    <property type="evidence" value="ECO:0007669"/>
    <property type="project" value="UniProtKB-EC"/>
</dbReference>
<keyword evidence="4" id="KW-1185">Reference proteome</keyword>
<sequence length="460" mass="51814">MMLNSLPIMRDAFEQMEHAELRALQFRRVRALLDHVSNTNGFYARLWREHGLDITRINSLEDFTKRVPTVEKSDFIADQVNEPPYGSRLRHLIGNAGPLMLFTTSGTSGQGQELHAQTLRELQGSSAVYAYMYRWAGLRPGDTALLTLPLTMLGGGRLEYHGALDYGLNVLPAGNYDARRKLELIDRFKPKGLIGTTSYLWHLAAIRDEGADVSGVEALFCGGEGASLRWYGRLERGWDARVFDRYGSTQSRNDHMFTCEEGLGAENRPGLLHNIDPHVLLEVIDPATGKHARDGEKGEVVLTSLYHLDTPVIRCRMKDLAVYHSGSYCRCGRPFCGIEIGSISRLDEMYRIKGINVWPQAIEQVVLGFYEVDEYEILLSTTPDGSDQAELRFMPKSFLEPGQAALLCERIASEIRSKIALRFEVTALAPESLARSEYKARRWKDQRDYISDAARTAHTP</sequence>
<evidence type="ECO:0000259" key="1">
    <source>
        <dbReference type="Pfam" id="PF00501"/>
    </source>
</evidence>
<dbReference type="InterPro" id="IPR045851">
    <property type="entry name" value="AMP-bd_C_sf"/>
</dbReference>
<accession>A0A7W9S4R4</accession>
<dbReference type="SUPFAM" id="SSF56801">
    <property type="entry name" value="Acetyl-CoA synthetase-like"/>
    <property type="match status" value="1"/>
</dbReference>
<evidence type="ECO:0000313" key="4">
    <source>
        <dbReference type="Proteomes" id="UP000533306"/>
    </source>
</evidence>
<name>A0A7W9S4R4_9HYPH</name>
<evidence type="ECO:0000313" key="3">
    <source>
        <dbReference type="EMBL" id="MBB6014077.1"/>
    </source>
</evidence>